<dbReference type="STRING" id="694573.A0A194UNM0"/>
<keyword evidence="4" id="KW-1185">Reference proteome</keyword>
<feature type="signal peptide" evidence="2">
    <location>
        <begin position="1"/>
        <end position="19"/>
    </location>
</feature>
<dbReference type="PANTHER" id="PTHR34618:SF3">
    <property type="entry name" value="GEGH 16 PROTEIN"/>
    <property type="match status" value="1"/>
</dbReference>
<evidence type="ECO:0000313" key="3">
    <source>
        <dbReference type="EMBL" id="KUI53248.1"/>
    </source>
</evidence>
<dbReference type="OrthoDB" id="3241054at2759"/>
<evidence type="ECO:0000256" key="1">
    <source>
        <dbReference type="SAM" id="MobiDB-lite"/>
    </source>
</evidence>
<accession>A0A194UNM0</accession>
<keyword evidence="2" id="KW-0732">Signal</keyword>
<dbReference type="EMBL" id="KN714668">
    <property type="protein sequence ID" value="KUI53248.1"/>
    <property type="molecule type" value="Genomic_DNA"/>
</dbReference>
<evidence type="ECO:0000313" key="4">
    <source>
        <dbReference type="Proteomes" id="UP000078576"/>
    </source>
</evidence>
<dbReference type="PANTHER" id="PTHR34618">
    <property type="entry name" value="SURFACE PROTEIN MAS1, PUTATIVE-RELATED"/>
    <property type="match status" value="1"/>
</dbReference>
<protein>
    <recommendedName>
        <fullName evidence="5">GEgh 16 protein</fullName>
    </recommendedName>
</protein>
<gene>
    <name evidence="3" type="ORF">VP1G_00649</name>
</gene>
<name>A0A194UNM0_CYTMA</name>
<organism evidence="3 4">
    <name type="scientific">Cytospora mali</name>
    <name type="common">Apple Valsa canker fungus</name>
    <name type="synonym">Valsa mali</name>
    <dbReference type="NCBI Taxonomy" id="578113"/>
    <lineage>
        <taxon>Eukaryota</taxon>
        <taxon>Fungi</taxon>
        <taxon>Dikarya</taxon>
        <taxon>Ascomycota</taxon>
        <taxon>Pezizomycotina</taxon>
        <taxon>Sordariomycetes</taxon>
        <taxon>Sordariomycetidae</taxon>
        <taxon>Diaporthales</taxon>
        <taxon>Cytosporaceae</taxon>
        <taxon>Cytospora</taxon>
    </lineage>
</organism>
<feature type="region of interest" description="Disordered" evidence="1">
    <location>
        <begin position="259"/>
        <end position="312"/>
    </location>
</feature>
<dbReference type="Proteomes" id="UP000078576">
    <property type="component" value="Unassembled WGS sequence"/>
</dbReference>
<proteinExistence type="predicted"/>
<reference evidence="4" key="1">
    <citation type="submission" date="2014-12" db="EMBL/GenBank/DDBJ databases">
        <title>Genome Sequence of Valsa Canker Pathogens Uncovers a Specific Adaption of Colonization on Woody Bark.</title>
        <authorList>
            <person name="Yin Z."/>
            <person name="Liu H."/>
            <person name="Gao X."/>
            <person name="Li Z."/>
            <person name="Song N."/>
            <person name="Ke X."/>
            <person name="Dai Q."/>
            <person name="Wu Y."/>
            <person name="Sun Y."/>
            <person name="Xu J.-R."/>
            <person name="Kang Z.K."/>
            <person name="Wang L."/>
            <person name="Huang L."/>
        </authorList>
    </citation>
    <scope>NUCLEOTIDE SEQUENCE [LARGE SCALE GENOMIC DNA]</scope>
    <source>
        <strain evidence="4">SXYL134</strain>
    </source>
</reference>
<dbReference type="AlphaFoldDB" id="A0A194UNM0"/>
<sequence>MPSATRVLIASAMLAMASAQGVILKAVGDSGKSYGLQVDTSDSSDANFISNAEISANVVNECGRTLANGNIDIGEKTEGALATGDVTKVTKGGKVSLVINQVNANGTGPYTCDLDETSNASGTTGQVALDVQQSTSTSSNGYINLSVTLPSDMACIGSSQGNVCTVRCRNAQDYGGCIAVQQTDTAGLPANNSPSNITTAQTLEGIEAQVQQNQKDLAAAVEGNQDATSVNEQSADIVKAILEEDPSIEKQVQKELATATGSASAAAATKATGSKAGGRKGHKTHGGGRGRTRSYPVGRYVVSGKDFKNEDD</sequence>
<feature type="chain" id="PRO_5008265688" description="GEgh 16 protein" evidence="2">
    <location>
        <begin position="20"/>
        <end position="312"/>
    </location>
</feature>
<evidence type="ECO:0000256" key="2">
    <source>
        <dbReference type="SAM" id="SignalP"/>
    </source>
</evidence>
<evidence type="ECO:0008006" key="5">
    <source>
        <dbReference type="Google" id="ProtNLM"/>
    </source>
</evidence>
<dbReference type="InterPro" id="IPR021476">
    <property type="entry name" value="Egh16-like"/>
</dbReference>
<feature type="compositionally biased region" description="Basic residues" evidence="1">
    <location>
        <begin position="277"/>
        <end position="292"/>
    </location>
</feature>
<dbReference type="Pfam" id="PF11327">
    <property type="entry name" value="Egh16-like"/>
    <property type="match status" value="1"/>
</dbReference>
<feature type="compositionally biased region" description="Low complexity" evidence="1">
    <location>
        <begin position="259"/>
        <end position="274"/>
    </location>
</feature>